<organism evidence="1 2">
    <name type="scientific">Deinococcus gobiensis (strain DSM 21396 / JCM 16679 / CGMCC 1.7299 / I-0)</name>
    <dbReference type="NCBI Taxonomy" id="745776"/>
    <lineage>
        <taxon>Bacteria</taxon>
        <taxon>Thermotogati</taxon>
        <taxon>Deinococcota</taxon>
        <taxon>Deinococci</taxon>
        <taxon>Deinococcales</taxon>
        <taxon>Deinococcaceae</taxon>
        <taxon>Deinococcus</taxon>
    </lineage>
</organism>
<dbReference type="AlphaFoldDB" id="H8H3J8"/>
<proteinExistence type="predicted"/>
<reference evidence="1 2" key="1">
    <citation type="journal article" date="2012" name="PLoS ONE">
        <title>Genome sequence and transcriptome analysis of the radioresistant bacterium Deinococcus gobiensis: insights into the extreme environmental adaptations.</title>
        <authorList>
            <person name="Yuan M."/>
            <person name="Chen M."/>
            <person name="Zhang W."/>
            <person name="Lu W."/>
            <person name="Wang J."/>
            <person name="Yang M."/>
            <person name="Zhao P."/>
            <person name="Tang R."/>
            <person name="Li X."/>
            <person name="Hao Y."/>
            <person name="Zhou Z."/>
            <person name="Zhan Y."/>
            <person name="Yu H."/>
            <person name="Teng C."/>
            <person name="Yan Y."/>
            <person name="Ping S."/>
            <person name="Wang Y."/>
            <person name="Lin M."/>
        </authorList>
    </citation>
    <scope>NUCLEOTIDE SEQUENCE [LARGE SCALE GENOMIC DNA]</scope>
    <source>
        <strain evidence="2">DSM 21396 / JCM 16679 / CGMCC 1.7299 / I-0</strain>
        <plasmid evidence="1">P4</plasmid>
    </source>
</reference>
<protein>
    <submittedName>
        <fullName evidence="1">Uncharacterized protein</fullName>
    </submittedName>
</protein>
<sequence length="65" mass="7316">MFIDATTVEQNTLLMRENSTNLLVHDAQADELKSVLARVLRITALSQVNSRLTHRNHQVSGDLMV</sequence>
<keyword evidence="1" id="KW-0614">Plasmid</keyword>
<dbReference type="EMBL" id="CP002195">
    <property type="protein sequence ID" value="AFD28095.1"/>
    <property type="molecule type" value="Genomic_DNA"/>
</dbReference>
<name>H8H3J8_DEIGI</name>
<dbReference type="Proteomes" id="UP000007575">
    <property type="component" value="Plasmid P4"/>
</dbReference>
<geneLocation type="plasmid" evidence="1 2">
    <name>P4</name>
</geneLocation>
<accession>H8H3J8</accession>
<gene>
    <name evidence="1" type="ordered locus">DGo_PD0021</name>
</gene>
<dbReference type="KEGG" id="dgo:DGo_PD0021"/>
<keyword evidence="2" id="KW-1185">Reference proteome</keyword>
<evidence type="ECO:0000313" key="1">
    <source>
        <dbReference type="EMBL" id="AFD28095.1"/>
    </source>
</evidence>
<dbReference type="HOGENOM" id="CLU_2842517_0_0_0"/>
<evidence type="ECO:0000313" key="2">
    <source>
        <dbReference type="Proteomes" id="UP000007575"/>
    </source>
</evidence>